<dbReference type="OrthoDB" id="5179393at2"/>
<organism evidence="1 2">
    <name type="scientific">Actinoplanes utahensis</name>
    <dbReference type="NCBI Taxonomy" id="1869"/>
    <lineage>
        <taxon>Bacteria</taxon>
        <taxon>Bacillati</taxon>
        <taxon>Actinomycetota</taxon>
        <taxon>Actinomycetes</taxon>
        <taxon>Micromonosporales</taxon>
        <taxon>Micromonosporaceae</taxon>
        <taxon>Actinoplanes</taxon>
    </lineage>
</organism>
<evidence type="ECO:0000313" key="1">
    <source>
        <dbReference type="EMBL" id="KHD77228.1"/>
    </source>
</evidence>
<accession>A0A0A6UQB3</accession>
<dbReference type="EMBL" id="JRTT01000012">
    <property type="protein sequence ID" value="KHD77228.1"/>
    <property type="molecule type" value="Genomic_DNA"/>
</dbReference>
<gene>
    <name evidence="1" type="ORF">MB27_12390</name>
</gene>
<name>A0A0A6UQB3_ACTUT</name>
<dbReference type="eggNOG" id="COG1503">
    <property type="taxonomic scope" value="Bacteria"/>
</dbReference>
<sequence>MNLEFLRPPPSTPGPRVSVYLDATLLADDPSSTDMLWIALDDPSLVALDDHVRREAGVTDPRKVRADAATAAG</sequence>
<protein>
    <submittedName>
        <fullName evidence="1">Uncharacterized protein</fullName>
    </submittedName>
</protein>
<keyword evidence="2" id="KW-1185">Reference proteome</keyword>
<dbReference type="AlphaFoldDB" id="A0A0A6UQB3"/>
<comment type="caution">
    <text evidence="1">The sequence shown here is derived from an EMBL/GenBank/DDBJ whole genome shotgun (WGS) entry which is preliminary data.</text>
</comment>
<reference evidence="1 2" key="1">
    <citation type="submission" date="2014-10" db="EMBL/GenBank/DDBJ databases">
        <title>Draft genome sequence of Actinoplanes utahensis NRRL 12052.</title>
        <authorList>
            <person name="Velasco-Bucheli B."/>
            <person name="del Cerro C."/>
            <person name="Hormigo D."/>
            <person name="Garcia J.L."/>
            <person name="Acebal C."/>
            <person name="Arroyo M."/>
            <person name="de la Mata I."/>
        </authorList>
    </citation>
    <scope>NUCLEOTIDE SEQUENCE [LARGE SCALE GENOMIC DNA]</scope>
    <source>
        <strain evidence="1 2">NRRL 12052</strain>
    </source>
</reference>
<dbReference type="STRING" id="1869.MB27_12390"/>
<proteinExistence type="predicted"/>
<dbReference type="RefSeq" id="WP_043524483.1">
    <property type="nucleotide sequence ID" value="NZ_BAABKU010000016.1"/>
</dbReference>
<evidence type="ECO:0000313" key="2">
    <source>
        <dbReference type="Proteomes" id="UP000054537"/>
    </source>
</evidence>
<dbReference type="Proteomes" id="UP000054537">
    <property type="component" value="Unassembled WGS sequence"/>
</dbReference>